<keyword evidence="3" id="KW-0863">Zinc-finger</keyword>
<dbReference type="EMBL" id="MU006778">
    <property type="protein sequence ID" value="KAF2645160.1"/>
    <property type="molecule type" value="Genomic_DNA"/>
</dbReference>
<keyword evidence="4" id="KW-0862">Zinc</keyword>
<feature type="domain" description="PARP-type" evidence="6">
    <location>
        <begin position="1"/>
        <end position="93"/>
    </location>
</feature>
<feature type="non-terminal residue" evidence="7">
    <location>
        <position position="1"/>
    </location>
</feature>
<sequence length="107" mass="12002">FSLELASTGRAVCKGTECNKEKIKIEKGELRFGSLVTIQEHTSWTWKHLGCTTPAQVAHLQEESGGDTDMVDGYDELPAEHQEKIKYALENGHVPDEDWKGDVECNR</sequence>
<evidence type="ECO:0000256" key="3">
    <source>
        <dbReference type="ARBA" id="ARBA00022771"/>
    </source>
</evidence>
<dbReference type="GO" id="GO:0005634">
    <property type="term" value="C:nucleus"/>
    <property type="evidence" value="ECO:0007669"/>
    <property type="project" value="UniProtKB-SubCell"/>
</dbReference>
<keyword evidence="2" id="KW-0479">Metal-binding</keyword>
<dbReference type="OrthoDB" id="429950at2759"/>
<name>A0A6A6SC51_9PLEO</name>
<evidence type="ECO:0000256" key="2">
    <source>
        <dbReference type="ARBA" id="ARBA00022723"/>
    </source>
</evidence>
<protein>
    <submittedName>
        <fullName evidence="7">Zf-PARP-domain-containing protein</fullName>
    </submittedName>
</protein>
<dbReference type="Proteomes" id="UP000799753">
    <property type="component" value="Unassembled WGS sequence"/>
</dbReference>
<keyword evidence="8" id="KW-1185">Reference proteome</keyword>
<reference evidence="7" key="1">
    <citation type="journal article" date="2020" name="Stud. Mycol.">
        <title>101 Dothideomycetes genomes: a test case for predicting lifestyles and emergence of pathogens.</title>
        <authorList>
            <person name="Haridas S."/>
            <person name="Albert R."/>
            <person name="Binder M."/>
            <person name="Bloem J."/>
            <person name="Labutti K."/>
            <person name="Salamov A."/>
            <person name="Andreopoulos B."/>
            <person name="Baker S."/>
            <person name="Barry K."/>
            <person name="Bills G."/>
            <person name="Bluhm B."/>
            <person name="Cannon C."/>
            <person name="Castanera R."/>
            <person name="Culley D."/>
            <person name="Daum C."/>
            <person name="Ezra D."/>
            <person name="Gonzalez J."/>
            <person name="Henrissat B."/>
            <person name="Kuo A."/>
            <person name="Liang C."/>
            <person name="Lipzen A."/>
            <person name="Lutzoni F."/>
            <person name="Magnuson J."/>
            <person name="Mondo S."/>
            <person name="Nolan M."/>
            <person name="Ohm R."/>
            <person name="Pangilinan J."/>
            <person name="Park H.-J."/>
            <person name="Ramirez L."/>
            <person name="Alfaro M."/>
            <person name="Sun H."/>
            <person name="Tritt A."/>
            <person name="Yoshinaga Y."/>
            <person name="Zwiers L.-H."/>
            <person name="Turgeon B."/>
            <person name="Goodwin S."/>
            <person name="Spatafora J."/>
            <person name="Crous P."/>
            <person name="Grigoriev I."/>
        </authorList>
    </citation>
    <scope>NUCLEOTIDE SEQUENCE</scope>
    <source>
        <strain evidence="7">CBS 473.64</strain>
    </source>
</reference>
<evidence type="ECO:0000256" key="1">
    <source>
        <dbReference type="ARBA" id="ARBA00004123"/>
    </source>
</evidence>
<comment type="subcellular location">
    <subcellularLocation>
        <location evidence="1">Nucleus</location>
    </subcellularLocation>
</comment>
<dbReference type="InterPro" id="IPR036957">
    <property type="entry name" value="Znf_PARP_sf"/>
</dbReference>
<dbReference type="Pfam" id="PF00645">
    <property type="entry name" value="zf-PARP"/>
    <property type="match status" value="1"/>
</dbReference>
<dbReference type="SUPFAM" id="SSF57716">
    <property type="entry name" value="Glucocorticoid receptor-like (DNA-binding domain)"/>
    <property type="match status" value="1"/>
</dbReference>
<proteinExistence type="predicted"/>
<evidence type="ECO:0000256" key="4">
    <source>
        <dbReference type="ARBA" id="ARBA00022833"/>
    </source>
</evidence>
<dbReference type="PROSITE" id="PS50064">
    <property type="entry name" value="ZF_PARP_2"/>
    <property type="match status" value="1"/>
</dbReference>
<dbReference type="GO" id="GO:0003677">
    <property type="term" value="F:DNA binding"/>
    <property type="evidence" value="ECO:0007669"/>
    <property type="project" value="InterPro"/>
</dbReference>
<evidence type="ECO:0000313" key="7">
    <source>
        <dbReference type="EMBL" id="KAF2645160.1"/>
    </source>
</evidence>
<accession>A0A6A6SC51</accession>
<organism evidence="7 8">
    <name type="scientific">Massarina eburnea CBS 473.64</name>
    <dbReference type="NCBI Taxonomy" id="1395130"/>
    <lineage>
        <taxon>Eukaryota</taxon>
        <taxon>Fungi</taxon>
        <taxon>Dikarya</taxon>
        <taxon>Ascomycota</taxon>
        <taxon>Pezizomycotina</taxon>
        <taxon>Dothideomycetes</taxon>
        <taxon>Pleosporomycetidae</taxon>
        <taxon>Pleosporales</taxon>
        <taxon>Massarineae</taxon>
        <taxon>Massarinaceae</taxon>
        <taxon>Massarina</taxon>
    </lineage>
</organism>
<gene>
    <name evidence="7" type="ORF">P280DRAFT_367446</name>
</gene>
<dbReference type="Gene3D" id="3.30.1740.10">
    <property type="entry name" value="Zinc finger, PARP-type"/>
    <property type="match status" value="1"/>
</dbReference>
<dbReference type="SMART" id="SM01336">
    <property type="entry name" value="zf-PARP"/>
    <property type="match status" value="1"/>
</dbReference>
<keyword evidence="5" id="KW-0539">Nucleus</keyword>
<dbReference type="GO" id="GO:0008270">
    <property type="term" value="F:zinc ion binding"/>
    <property type="evidence" value="ECO:0007669"/>
    <property type="project" value="UniProtKB-KW"/>
</dbReference>
<evidence type="ECO:0000313" key="8">
    <source>
        <dbReference type="Proteomes" id="UP000799753"/>
    </source>
</evidence>
<feature type="non-terminal residue" evidence="7">
    <location>
        <position position="107"/>
    </location>
</feature>
<evidence type="ECO:0000256" key="5">
    <source>
        <dbReference type="ARBA" id="ARBA00023242"/>
    </source>
</evidence>
<dbReference type="InterPro" id="IPR001510">
    <property type="entry name" value="Znf_PARP"/>
</dbReference>
<evidence type="ECO:0000259" key="6">
    <source>
        <dbReference type="PROSITE" id="PS50064"/>
    </source>
</evidence>
<dbReference type="AlphaFoldDB" id="A0A6A6SC51"/>